<reference evidence="3 4" key="1">
    <citation type="submission" date="2024-05" db="EMBL/GenBank/DDBJ databases">
        <title>Genetic variation in Jamaican populations of the coffee berry borer (Hypothenemus hampei).</title>
        <authorList>
            <person name="Errbii M."/>
            <person name="Myrie A."/>
        </authorList>
    </citation>
    <scope>NUCLEOTIDE SEQUENCE [LARGE SCALE GENOMIC DNA]</scope>
    <source>
        <strain evidence="3">JA-Hopewell-2020-01-JO</strain>
        <tissue evidence="3">Whole body</tissue>
    </source>
</reference>
<name>A0ABD1EIS9_HYPHA</name>
<dbReference type="Pfam" id="PF10169">
    <property type="entry name" value="LLPH"/>
    <property type="match status" value="1"/>
</dbReference>
<dbReference type="EMBL" id="JBDJPC010000007">
    <property type="protein sequence ID" value="KAL1494563.1"/>
    <property type="molecule type" value="Genomic_DNA"/>
</dbReference>
<dbReference type="PANTHER" id="PTHR34253:SF1">
    <property type="entry name" value="PROTEIN LLP HOMOLOG"/>
    <property type="match status" value="1"/>
</dbReference>
<feature type="region of interest" description="Disordered" evidence="2">
    <location>
        <begin position="91"/>
        <end position="127"/>
    </location>
</feature>
<evidence type="ECO:0000256" key="2">
    <source>
        <dbReference type="SAM" id="MobiDB-lite"/>
    </source>
</evidence>
<gene>
    <name evidence="3" type="ORF">ABEB36_010141</name>
</gene>
<feature type="compositionally biased region" description="Basic residues" evidence="2">
    <location>
        <begin position="100"/>
        <end position="127"/>
    </location>
</feature>
<proteinExistence type="inferred from homology"/>
<accession>A0ABD1EIS9</accession>
<evidence type="ECO:0000256" key="1">
    <source>
        <dbReference type="ARBA" id="ARBA00034118"/>
    </source>
</evidence>
<dbReference type="PANTHER" id="PTHR34253">
    <property type="entry name" value="PROTEIN LLP HOMOLOG"/>
    <property type="match status" value="1"/>
</dbReference>
<dbReference type="AlphaFoldDB" id="A0ABD1EIS9"/>
<dbReference type="Proteomes" id="UP001566132">
    <property type="component" value="Unassembled WGS sequence"/>
</dbReference>
<evidence type="ECO:0008006" key="5">
    <source>
        <dbReference type="Google" id="ProtNLM"/>
    </source>
</evidence>
<keyword evidence="4" id="KW-1185">Reference proteome</keyword>
<comment type="caution">
    <text evidence="3">The sequence shown here is derived from an EMBL/GenBank/DDBJ whole genome shotgun (WGS) entry which is preliminary data.</text>
</comment>
<sequence>MAKSIRSKWRRKCRAVKRVRYGEKELERLKKVLANDPVNKAKEVQELITNIEEIANVKSAEEIQGDQDKNNTVMDVDELKKEFNHKTLRDKNGAFPVWVHPRKIKATSKKNKKKKKKELKSNNKNKK</sequence>
<evidence type="ECO:0000313" key="3">
    <source>
        <dbReference type="EMBL" id="KAL1494563.1"/>
    </source>
</evidence>
<evidence type="ECO:0000313" key="4">
    <source>
        <dbReference type="Proteomes" id="UP001566132"/>
    </source>
</evidence>
<dbReference type="InterPro" id="IPR018784">
    <property type="entry name" value="LLPH-like"/>
</dbReference>
<comment type="similarity">
    <text evidence="1">Belongs to the learning-associated protein family.</text>
</comment>
<protein>
    <recommendedName>
        <fullName evidence="5">Protein LLP homolog</fullName>
    </recommendedName>
</protein>
<organism evidence="3 4">
    <name type="scientific">Hypothenemus hampei</name>
    <name type="common">Coffee berry borer</name>
    <dbReference type="NCBI Taxonomy" id="57062"/>
    <lineage>
        <taxon>Eukaryota</taxon>
        <taxon>Metazoa</taxon>
        <taxon>Ecdysozoa</taxon>
        <taxon>Arthropoda</taxon>
        <taxon>Hexapoda</taxon>
        <taxon>Insecta</taxon>
        <taxon>Pterygota</taxon>
        <taxon>Neoptera</taxon>
        <taxon>Endopterygota</taxon>
        <taxon>Coleoptera</taxon>
        <taxon>Polyphaga</taxon>
        <taxon>Cucujiformia</taxon>
        <taxon>Curculionidae</taxon>
        <taxon>Scolytinae</taxon>
        <taxon>Hypothenemus</taxon>
    </lineage>
</organism>